<organism evidence="1 2">
    <name type="scientific">Dorea longicatena</name>
    <dbReference type="NCBI Taxonomy" id="88431"/>
    <lineage>
        <taxon>Bacteria</taxon>
        <taxon>Bacillati</taxon>
        <taxon>Bacillota</taxon>
        <taxon>Clostridia</taxon>
        <taxon>Lachnospirales</taxon>
        <taxon>Lachnospiraceae</taxon>
        <taxon>Dorea</taxon>
    </lineage>
</organism>
<protein>
    <submittedName>
        <fullName evidence="1">Inositol 2-dehydrogenase/D-chiro-inositol 3-dehydrogenase</fullName>
        <ecNumber evidence="1">1.1.1.18</ecNumber>
    </submittedName>
</protein>
<dbReference type="EMBL" id="CYXO01000001">
    <property type="protein sequence ID" value="CUM69718.1"/>
    <property type="molecule type" value="Genomic_DNA"/>
</dbReference>
<dbReference type="Proteomes" id="UP000095597">
    <property type="component" value="Unassembled WGS sequence"/>
</dbReference>
<dbReference type="Gene3D" id="3.30.360.10">
    <property type="entry name" value="Dihydrodipicolinate Reductase, domain 2"/>
    <property type="match status" value="1"/>
</dbReference>
<reference evidence="1 2" key="1">
    <citation type="submission" date="2015-09" db="EMBL/GenBank/DDBJ databases">
        <authorList>
            <consortium name="Pathogen Informatics"/>
        </authorList>
    </citation>
    <scope>NUCLEOTIDE SEQUENCE [LARGE SCALE GENOMIC DNA]</scope>
    <source>
        <strain evidence="1 2">2789STDY5834961</strain>
    </source>
</reference>
<gene>
    <name evidence="1" type="primary">iolG_1</name>
    <name evidence="1" type="ORF">ERS852573_00093</name>
</gene>
<dbReference type="GO" id="GO:0050112">
    <property type="term" value="F:inositol 2-dehydrogenase (NAD+) activity"/>
    <property type="evidence" value="ECO:0007669"/>
    <property type="project" value="UniProtKB-EC"/>
</dbReference>
<evidence type="ECO:0000313" key="2">
    <source>
        <dbReference type="Proteomes" id="UP000095597"/>
    </source>
</evidence>
<keyword evidence="1" id="KW-0560">Oxidoreductase</keyword>
<dbReference type="EC" id="1.1.1.18" evidence="1"/>
<dbReference type="AlphaFoldDB" id="A0A173QWR5"/>
<dbReference type="Gene3D" id="3.40.50.720">
    <property type="entry name" value="NAD(P)-binding Rossmann-like Domain"/>
    <property type="match status" value="1"/>
</dbReference>
<sequence length="88" mass="10360">MCIVFFINCIIYRQLKEAIWTRKYGEPLLLHCVHRNPAVDESYTTPMAVENSMIHETDVLRWLLDEDYATAEVVFAKNTRRTHANMQS</sequence>
<dbReference type="RefSeq" id="WP_055213111.1">
    <property type="nucleotide sequence ID" value="NZ_CYXO01000001.1"/>
</dbReference>
<name>A0A173QWR5_9FIRM</name>
<evidence type="ECO:0000313" key="1">
    <source>
        <dbReference type="EMBL" id="CUM69718.1"/>
    </source>
</evidence>
<accession>A0A173QWR5</accession>
<proteinExistence type="predicted"/>
<dbReference type="OrthoDB" id="9783105at2"/>